<dbReference type="GO" id="GO:0070593">
    <property type="term" value="P:dendrite self-avoidance"/>
    <property type="evidence" value="ECO:0007669"/>
    <property type="project" value="TreeGrafter"/>
</dbReference>
<dbReference type="GO" id="GO:0060828">
    <property type="term" value="P:regulation of canonical Wnt signaling pathway"/>
    <property type="evidence" value="ECO:0007669"/>
    <property type="project" value="TreeGrafter"/>
</dbReference>
<feature type="binding site" evidence="11">
    <location>
        <position position="949"/>
    </location>
    <ligand>
        <name>Mg(2+)</name>
        <dbReference type="ChEBI" id="CHEBI:18420"/>
    </ligand>
</feature>
<dbReference type="GO" id="GO:0098632">
    <property type="term" value="F:cell-cell adhesion mediator activity"/>
    <property type="evidence" value="ECO:0007669"/>
    <property type="project" value="TreeGrafter"/>
</dbReference>
<keyword evidence="2 12" id="KW-0812">Transmembrane</keyword>
<keyword evidence="3 12" id="KW-1133">Transmembrane helix</keyword>
<dbReference type="InterPro" id="IPR013783">
    <property type="entry name" value="Ig-like_fold"/>
</dbReference>
<comment type="subcellular location">
    <subcellularLocation>
        <location evidence="1">Membrane</location>
        <topology evidence="1">Single-pass membrane protein</topology>
    </subcellularLocation>
</comment>
<proteinExistence type="predicted"/>
<evidence type="ECO:0000256" key="3">
    <source>
        <dbReference type="ARBA" id="ARBA00022989"/>
    </source>
</evidence>
<dbReference type="InterPro" id="IPR001245">
    <property type="entry name" value="Ser-Thr/Tyr_kinase_cat_dom"/>
</dbReference>
<dbReference type="Gene3D" id="2.60.40.10">
    <property type="entry name" value="Immunoglobulins"/>
    <property type="match status" value="7"/>
</dbReference>
<dbReference type="PROSITE" id="PS00109">
    <property type="entry name" value="PROTEIN_KINASE_TYR"/>
    <property type="match status" value="1"/>
</dbReference>
<keyword evidence="10" id="KW-0067">ATP-binding</keyword>
<keyword evidence="7" id="KW-0325">Glycoprotein</keyword>
<protein>
    <submittedName>
        <fullName evidence="16">Inactive tyrosine-protein kinase 7</fullName>
    </submittedName>
</protein>
<feature type="domain" description="Ig-like" evidence="15">
    <location>
        <begin position="492"/>
        <end position="585"/>
    </location>
</feature>
<dbReference type="InterPro" id="IPR036179">
    <property type="entry name" value="Ig-like_dom_sf"/>
</dbReference>
<dbReference type="Gene3D" id="1.10.510.10">
    <property type="entry name" value="Transferase(Phosphotransferase) domain 1"/>
    <property type="match status" value="1"/>
</dbReference>
<dbReference type="GO" id="GO:0030424">
    <property type="term" value="C:axon"/>
    <property type="evidence" value="ECO:0007669"/>
    <property type="project" value="TreeGrafter"/>
</dbReference>
<keyword evidence="8" id="KW-0393">Immunoglobulin domain</keyword>
<dbReference type="PANTHER" id="PTHR10075:SF100">
    <property type="entry name" value="FASCICLIN-2"/>
    <property type="match status" value="1"/>
</dbReference>
<dbReference type="GO" id="GO:0046872">
    <property type="term" value="F:metal ion binding"/>
    <property type="evidence" value="ECO:0007669"/>
    <property type="project" value="UniProtKB-KW"/>
</dbReference>
<dbReference type="GO" id="GO:0007156">
    <property type="term" value="P:homophilic cell adhesion via plasma membrane adhesion molecules"/>
    <property type="evidence" value="ECO:0007669"/>
    <property type="project" value="TreeGrafter"/>
</dbReference>
<organism evidence="16">
    <name type="scientific">Cacopsylla melanoneura</name>
    <dbReference type="NCBI Taxonomy" id="428564"/>
    <lineage>
        <taxon>Eukaryota</taxon>
        <taxon>Metazoa</taxon>
        <taxon>Ecdysozoa</taxon>
        <taxon>Arthropoda</taxon>
        <taxon>Hexapoda</taxon>
        <taxon>Insecta</taxon>
        <taxon>Pterygota</taxon>
        <taxon>Neoptera</taxon>
        <taxon>Paraneoptera</taxon>
        <taxon>Hemiptera</taxon>
        <taxon>Sternorrhyncha</taxon>
        <taxon>Psylloidea</taxon>
        <taxon>Psyllidae</taxon>
        <taxon>Psyllinae</taxon>
        <taxon>Cacopsylla</taxon>
    </lineage>
</organism>
<dbReference type="Pfam" id="PF07714">
    <property type="entry name" value="PK_Tyr_Ser-Thr"/>
    <property type="match status" value="1"/>
</dbReference>
<evidence type="ECO:0000256" key="4">
    <source>
        <dbReference type="ARBA" id="ARBA00023136"/>
    </source>
</evidence>
<sequence>MDIVKICYFWTSCSLLIFGITQGSDETSFKFLTLPQSSVVVEGHHLVLECAGSNPAFKYSWTQNGAPLIGSYRKYVSGSDLIIRRADRHLDEGKYACVATSPDGDLTETSEPATVTVHWIRDKVEVQLVAPDSKDKISAGHDVTLRCHVEGIPDVKVEWYRNGERLSKTDKHVTKGKKLHVKNVNPNDNGVYRCVAINTAGVVNSEVNFVLRLTGTKWAEIQTVPQDKVAVKGSAPMFHCQYTNYDVLEWYFHDTGPLTNSSSFTVYKNGSLVIHNVDASKEGQYSCVGIKADSPEPPQTFSAQLSLAYLDPMNSSSIEPTFDSPYRILAEHSHSVFHCIAPQGRPTPKVTWWGGPHNTSLPSHDGKLTIKDASLSRHAGYYSCVAENLGDSQRAGFSIIVTAPPVIMSPPQPLTVDEGTRAVLRCIVSSAPYPATEIRWKKGETILPLDSAHTVSHLANGTLVINDVEFGDRGEYVCMVNTTGHDVVVSRPAMLQVIEKLKFSPKPGPKKLELGSNDKIHCKAKGAEQPIIKWARINSYGDLSTSFPSHIEDVNGTLHINGVTMQDKGKYVCTASNSEASINVTIDVDVVISPKFTVVPEDPIEAYEGYSIMINCAAEGLPQPNLQWDKNANMNDFDRSRIEVLQNGSLFITEVHRGDEGKYGCTAGNIKGLKRVETTLIVRTTEGFQPRSPDDLDPSSLPRTMAITLSIAAGYLLLVFGLMAWCRARRRKRKLIYLQEANNGGVEAGPAATSGVNLTQPKETLEMRVKDADGTETAQSASSNQSKRSGYDKFAFDRRNLSNMMLLGSGEFGDVYLVQARGLKTSDPEETTVLMAKSLVRSKDDEALHEFKREIDLFSKVDHAHVVKMIGICRDGDPHYLLLEYTDWGDLKQFLLATRKDFKDKGSQGKPKVRSLSSGQAVTMVLQAALGLEAISEKRFIHKDVAARNVLISSDLSVKISLSGLSQNTYQKEYYKYRNAILPLRWLPYEAVFDDEFSTKSDVYSFGCLMWEIFNKGEWPFPDLTDEQVLSQLESKKLSWKHSSRTPEYIVALHEQCTHSHPHQRLTFSSIVTQLRDVMVNLNS</sequence>
<dbReference type="GO" id="GO:0005524">
    <property type="term" value="F:ATP binding"/>
    <property type="evidence" value="ECO:0007669"/>
    <property type="project" value="UniProtKB-KW"/>
</dbReference>
<keyword evidence="6" id="KW-0675">Receptor</keyword>
<evidence type="ECO:0000256" key="9">
    <source>
        <dbReference type="PIRSR" id="PIRSR000615-1"/>
    </source>
</evidence>
<feature type="domain" description="Ig-like" evidence="15">
    <location>
        <begin position="404"/>
        <end position="490"/>
    </location>
</feature>
<evidence type="ECO:0000259" key="15">
    <source>
        <dbReference type="PROSITE" id="PS50835"/>
    </source>
</evidence>
<dbReference type="GO" id="GO:0005886">
    <property type="term" value="C:plasma membrane"/>
    <property type="evidence" value="ECO:0007669"/>
    <property type="project" value="TreeGrafter"/>
</dbReference>
<feature type="binding site" evidence="10">
    <location>
        <begin position="808"/>
        <end position="815"/>
    </location>
    <ligand>
        <name>ATP</name>
        <dbReference type="ChEBI" id="CHEBI:30616"/>
    </ligand>
</feature>
<dbReference type="SUPFAM" id="SSF48726">
    <property type="entry name" value="Immunoglobulin"/>
    <property type="match status" value="7"/>
</dbReference>
<dbReference type="PROSITE" id="PS50011">
    <property type="entry name" value="PROTEIN_KINASE_DOM"/>
    <property type="match status" value="1"/>
</dbReference>
<keyword evidence="4 12" id="KW-0472">Membrane</keyword>
<feature type="transmembrane region" description="Helical" evidence="12">
    <location>
        <begin position="705"/>
        <end position="726"/>
    </location>
</feature>
<dbReference type="InterPro" id="IPR008266">
    <property type="entry name" value="Tyr_kinase_AS"/>
</dbReference>
<evidence type="ECO:0000256" key="13">
    <source>
        <dbReference type="SAM" id="SignalP"/>
    </source>
</evidence>
<dbReference type="PIRSF" id="PIRSF000615">
    <property type="entry name" value="TyrPK_CSF1-R"/>
    <property type="match status" value="1"/>
</dbReference>
<dbReference type="Pfam" id="PF13927">
    <property type="entry name" value="Ig_3"/>
    <property type="match status" value="2"/>
</dbReference>
<dbReference type="CDD" id="cd00096">
    <property type="entry name" value="Ig"/>
    <property type="match status" value="2"/>
</dbReference>
<feature type="binding site" evidence="10">
    <location>
        <position position="948"/>
    </location>
    <ligand>
        <name>ATP</name>
        <dbReference type="ChEBI" id="CHEBI:30616"/>
    </ligand>
</feature>
<keyword evidence="16" id="KW-0808">Transferase</keyword>
<dbReference type="SMART" id="SM00408">
    <property type="entry name" value="IGc2"/>
    <property type="match status" value="6"/>
</dbReference>
<feature type="domain" description="Ig-like" evidence="15">
    <location>
        <begin position="112"/>
        <end position="210"/>
    </location>
</feature>
<keyword evidence="16" id="KW-0418">Kinase</keyword>
<dbReference type="SMART" id="SM00409">
    <property type="entry name" value="IG"/>
    <property type="match status" value="7"/>
</dbReference>
<dbReference type="InterPro" id="IPR003598">
    <property type="entry name" value="Ig_sub2"/>
</dbReference>
<dbReference type="InterPro" id="IPR003599">
    <property type="entry name" value="Ig_sub"/>
</dbReference>
<dbReference type="EMBL" id="HBUF01251664">
    <property type="protein sequence ID" value="CAG6680220.1"/>
    <property type="molecule type" value="Transcribed_RNA"/>
</dbReference>
<evidence type="ECO:0000256" key="7">
    <source>
        <dbReference type="ARBA" id="ARBA00023180"/>
    </source>
</evidence>
<dbReference type="InterPro" id="IPR007110">
    <property type="entry name" value="Ig-like_dom"/>
</dbReference>
<feature type="domain" description="Protein kinase" evidence="14">
    <location>
        <begin position="801"/>
        <end position="1079"/>
    </location>
</feature>
<dbReference type="SUPFAM" id="SSF56112">
    <property type="entry name" value="Protein kinase-like (PK-like)"/>
    <property type="match status" value="1"/>
</dbReference>
<keyword evidence="5" id="KW-1015">Disulfide bond</keyword>
<evidence type="ECO:0000256" key="10">
    <source>
        <dbReference type="PIRSR" id="PIRSR000615-2"/>
    </source>
</evidence>
<feature type="domain" description="Ig-like" evidence="15">
    <location>
        <begin position="320"/>
        <end position="402"/>
    </location>
</feature>
<dbReference type="Gene3D" id="3.30.200.20">
    <property type="entry name" value="Phosphorylase Kinase, domain 1"/>
    <property type="match status" value="1"/>
</dbReference>
<keyword evidence="11" id="KW-0460">Magnesium</keyword>
<evidence type="ECO:0000256" key="6">
    <source>
        <dbReference type="ARBA" id="ARBA00023170"/>
    </source>
</evidence>
<evidence type="ECO:0000256" key="12">
    <source>
        <dbReference type="SAM" id="Phobius"/>
    </source>
</evidence>
<feature type="active site" description="Proton acceptor" evidence="9">
    <location>
        <position position="944"/>
    </location>
</feature>
<dbReference type="InterPro" id="IPR013098">
    <property type="entry name" value="Ig_I-set"/>
</dbReference>
<evidence type="ECO:0000256" key="5">
    <source>
        <dbReference type="ARBA" id="ARBA00023157"/>
    </source>
</evidence>
<dbReference type="InterPro" id="IPR011009">
    <property type="entry name" value="Kinase-like_dom_sf"/>
</dbReference>
<dbReference type="GO" id="GO:0004672">
    <property type="term" value="F:protein kinase activity"/>
    <property type="evidence" value="ECO:0007669"/>
    <property type="project" value="InterPro"/>
</dbReference>
<evidence type="ECO:0000256" key="8">
    <source>
        <dbReference type="ARBA" id="ARBA00023319"/>
    </source>
</evidence>
<dbReference type="GO" id="GO:0004888">
    <property type="term" value="F:transmembrane signaling receptor activity"/>
    <property type="evidence" value="ECO:0007669"/>
    <property type="project" value="UniProtKB-ARBA"/>
</dbReference>
<dbReference type="FunFam" id="2.60.40.10:FF:000032">
    <property type="entry name" value="palladin isoform X1"/>
    <property type="match status" value="1"/>
</dbReference>
<feature type="signal peptide" evidence="13">
    <location>
        <begin position="1"/>
        <end position="23"/>
    </location>
</feature>
<evidence type="ECO:0000259" key="14">
    <source>
        <dbReference type="PROSITE" id="PS50011"/>
    </source>
</evidence>
<evidence type="ECO:0000313" key="16">
    <source>
        <dbReference type="EMBL" id="CAG6680220.1"/>
    </source>
</evidence>
<dbReference type="Pfam" id="PF07679">
    <property type="entry name" value="I-set"/>
    <property type="match status" value="3"/>
</dbReference>
<reference evidence="16" key="1">
    <citation type="submission" date="2021-05" db="EMBL/GenBank/DDBJ databases">
        <authorList>
            <person name="Alioto T."/>
            <person name="Alioto T."/>
            <person name="Gomez Garrido J."/>
        </authorList>
    </citation>
    <scope>NUCLEOTIDE SEQUENCE</scope>
</reference>
<dbReference type="GO" id="GO:0007411">
    <property type="term" value="P:axon guidance"/>
    <property type="evidence" value="ECO:0007669"/>
    <property type="project" value="TreeGrafter"/>
</dbReference>
<dbReference type="PANTHER" id="PTHR10075">
    <property type="entry name" value="BASIGIN RELATED"/>
    <property type="match status" value="1"/>
</dbReference>
<keyword evidence="10" id="KW-0547">Nucleotide-binding</keyword>
<keyword evidence="11" id="KW-0479">Metal-binding</keyword>
<dbReference type="PRINTS" id="PR00109">
    <property type="entry name" value="TYRKINASE"/>
</dbReference>
<evidence type="ECO:0000256" key="11">
    <source>
        <dbReference type="PIRSR" id="PIRSR000615-3"/>
    </source>
</evidence>
<dbReference type="AlphaFoldDB" id="A0A8D8T5U1"/>
<feature type="domain" description="Ig-like" evidence="15">
    <location>
        <begin position="594"/>
        <end position="681"/>
    </location>
</feature>
<accession>A0A8D8T5U1</accession>
<dbReference type="PROSITE" id="PS50835">
    <property type="entry name" value="IG_LIKE"/>
    <property type="match status" value="6"/>
</dbReference>
<evidence type="ECO:0000256" key="2">
    <source>
        <dbReference type="ARBA" id="ARBA00022692"/>
    </source>
</evidence>
<name>A0A8D8T5U1_9HEMI</name>
<feature type="binding site" evidence="10">
    <location>
        <begin position="884"/>
        <end position="890"/>
    </location>
    <ligand>
        <name>ATP</name>
        <dbReference type="ChEBI" id="CHEBI:30616"/>
    </ligand>
</feature>
<feature type="chain" id="PRO_5034131139" evidence="13">
    <location>
        <begin position="24"/>
        <end position="1084"/>
    </location>
</feature>
<keyword evidence="13" id="KW-0732">Signal</keyword>
<evidence type="ECO:0000256" key="1">
    <source>
        <dbReference type="ARBA" id="ARBA00004167"/>
    </source>
</evidence>
<dbReference type="InterPro" id="IPR000719">
    <property type="entry name" value="Prot_kinase_dom"/>
</dbReference>
<feature type="domain" description="Ig-like" evidence="15">
    <location>
        <begin position="29"/>
        <end position="107"/>
    </location>
</feature>